<name>A0A2H3KJE0_9CHLR</name>
<dbReference type="Proteomes" id="UP000220922">
    <property type="component" value="Unassembled WGS sequence"/>
</dbReference>
<keyword evidence="2" id="KW-1185">Reference proteome</keyword>
<dbReference type="EMBL" id="LYXE01000110">
    <property type="protein sequence ID" value="PDV98033.1"/>
    <property type="molecule type" value="Genomic_DNA"/>
</dbReference>
<organism evidence="1 2">
    <name type="scientific">Candidatus Chloroploca asiatica</name>
    <dbReference type="NCBI Taxonomy" id="1506545"/>
    <lineage>
        <taxon>Bacteria</taxon>
        <taxon>Bacillati</taxon>
        <taxon>Chloroflexota</taxon>
        <taxon>Chloroflexia</taxon>
        <taxon>Chloroflexales</taxon>
        <taxon>Chloroflexineae</taxon>
        <taxon>Oscillochloridaceae</taxon>
        <taxon>Candidatus Chloroploca</taxon>
    </lineage>
</organism>
<evidence type="ECO:0000313" key="1">
    <source>
        <dbReference type="EMBL" id="PDV98033.1"/>
    </source>
</evidence>
<sequence length="103" mass="11306">MGLGEALVDEEELVDESRSQITLGGNSHSTLISLKARDYDQRAVSCVGHKQMTLPVSGIAETRLNILCGEVGKVMQNILGRHARREVRKHIIGDQATQPRPAF</sequence>
<protein>
    <submittedName>
        <fullName evidence="1">Uncharacterized protein</fullName>
    </submittedName>
</protein>
<accession>A0A2H3KJE0</accession>
<comment type="caution">
    <text evidence="1">The sequence shown here is derived from an EMBL/GenBank/DDBJ whole genome shotgun (WGS) entry which is preliminary data.</text>
</comment>
<reference evidence="1 2" key="1">
    <citation type="submission" date="2016-05" db="EMBL/GenBank/DDBJ databases">
        <authorList>
            <person name="Lavstsen T."/>
            <person name="Jespersen J.S."/>
        </authorList>
    </citation>
    <scope>NUCLEOTIDE SEQUENCE [LARGE SCALE GENOMIC DNA]</scope>
    <source>
        <strain evidence="1 2">B7-9</strain>
    </source>
</reference>
<gene>
    <name evidence="1" type="ORF">A9Q02_02830</name>
</gene>
<dbReference type="AlphaFoldDB" id="A0A2H3KJE0"/>
<proteinExistence type="predicted"/>
<evidence type="ECO:0000313" key="2">
    <source>
        <dbReference type="Proteomes" id="UP000220922"/>
    </source>
</evidence>